<dbReference type="GO" id="GO:0004359">
    <property type="term" value="F:glutaminase activity"/>
    <property type="evidence" value="ECO:0007669"/>
    <property type="project" value="UniProtKB-EC"/>
</dbReference>
<keyword evidence="7" id="KW-0456">Lyase</keyword>
<sequence length="188" mass="21034">MLKKIGAEASITSDPGALREATAIILPGIGAFDNGMSKLERFIVPLEQKVLEEKVPFLGICLGMQLLLERSDEGTRAGLGWIPGEVKKFSFTHTQKKLKVPHMGWNVVSPAREDGLFNGFEEEARFYFVHTYHAVVKHKEHTLGTTVYGYDFASAIHKDNIFGVQFHPEKSHKFGMNLLKNFISLSLC</sequence>
<keyword evidence="13" id="KW-1185">Reference proteome</keyword>
<dbReference type="Pfam" id="PF00117">
    <property type="entry name" value="GATase"/>
    <property type="match status" value="1"/>
</dbReference>
<dbReference type="GO" id="GO:0000107">
    <property type="term" value="F:imidazoleglycerol-phosphate synthase activity"/>
    <property type="evidence" value="ECO:0007669"/>
    <property type="project" value="TreeGrafter"/>
</dbReference>
<keyword evidence="3" id="KW-0028">Amino-acid biosynthesis</keyword>
<evidence type="ECO:0000256" key="2">
    <source>
        <dbReference type="ARBA" id="ARBA00011152"/>
    </source>
</evidence>
<dbReference type="EMBL" id="CP021425">
    <property type="protein sequence ID" value="ARU59569.1"/>
    <property type="molecule type" value="Genomic_DNA"/>
</dbReference>
<feature type="active site" description="Nucleophile" evidence="10">
    <location>
        <position position="61"/>
    </location>
</feature>
<reference evidence="12 13" key="1">
    <citation type="submission" date="2017-05" db="EMBL/GenBank/DDBJ databases">
        <title>Genomic insights into alkan degradation activity of Oleiphilus messinensis.</title>
        <authorList>
            <person name="Kozyavkin S.A."/>
            <person name="Slesarev A.I."/>
            <person name="Golyshin P.N."/>
            <person name="Korzhenkov A."/>
            <person name="Golyshina O.N."/>
            <person name="Toshchakov S.V."/>
        </authorList>
    </citation>
    <scope>NUCLEOTIDE SEQUENCE [LARGE SCALE GENOMIC DNA]</scope>
    <source>
        <strain evidence="12 13">ME102</strain>
    </source>
</reference>
<evidence type="ECO:0000256" key="10">
    <source>
        <dbReference type="PIRSR" id="PIRSR000495-1"/>
    </source>
</evidence>
<dbReference type="Proteomes" id="UP000196027">
    <property type="component" value="Chromosome"/>
</dbReference>
<dbReference type="SUPFAM" id="SSF52317">
    <property type="entry name" value="Class I glutamine amidotransferase-like"/>
    <property type="match status" value="1"/>
</dbReference>
<evidence type="ECO:0000256" key="6">
    <source>
        <dbReference type="ARBA" id="ARBA00023102"/>
    </source>
</evidence>
<keyword evidence="4" id="KW-0378">Hydrolase</keyword>
<accession>A0A1Y0IHJ1</accession>
<dbReference type="CDD" id="cd01748">
    <property type="entry name" value="GATase1_IGP_Synthase"/>
    <property type="match status" value="1"/>
</dbReference>
<proteinExistence type="predicted"/>
<evidence type="ECO:0000256" key="3">
    <source>
        <dbReference type="ARBA" id="ARBA00022605"/>
    </source>
</evidence>
<evidence type="ECO:0000259" key="11">
    <source>
        <dbReference type="Pfam" id="PF00117"/>
    </source>
</evidence>
<evidence type="ECO:0000256" key="8">
    <source>
        <dbReference type="ARBA" id="ARBA00047838"/>
    </source>
</evidence>
<feature type="active site" evidence="10">
    <location>
        <position position="169"/>
    </location>
</feature>
<feature type="domain" description="Glutamine amidotransferase" evidence="11">
    <location>
        <begin position="20"/>
        <end position="183"/>
    </location>
</feature>
<dbReference type="UniPathway" id="UPA00031">
    <property type="reaction ID" value="UER00010"/>
</dbReference>
<keyword evidence="5" id="KW-0315">Glutamine amidotransferase</keyword>
<evidence type="ECO:0000256" key="1">
    <source>
        <dbReference type="ARBA" id="ARBA00005091"/>
    </source>
</evidence>
<dbReference type="InterPro" id="IPR010139">
    <property type="entry name" value="Imidazole-glycPsynth_HisH"/>
</dbReference>
<dbReference type="NCBIfam" id="TIGR01855">
    <property type="entry name" value="IMP_synth_hisH"/>
    <property type="match status" value="1"/>
</dbReference>
<protein>
    <submittedName>
        <fullName evidence="12">Imidazole glycerol phosphate synthase subunit HisH</fullName>
    </submittedName>
</protein>
<evidence type="ECO:0000313" key="13">
    <source>
        <dbReference type="Proteomes" id="UP000196027"/>
    </source>
</evidence>
<evidence type="ECO:0000256" key="4">
    <source>
        <dbReference type="ARBA" id="ARBA00022801"/>
    </source>
</evidence>
<dbReference type="PANTHER" id="PTHR42701">
    <property type="entry name" value="IMIDAZOLE GLYCEROL PHOSPHATE SYNTHASE SUBUNIT HISH"/>
    <property type="match status" value="1"/>
</dbReference>
<evidence type="ECO:0000313" key="12">
    <source>
        <dbReference type="EMBL" id="ARU59569.1"/>
    </source>
</evidence>
<feature type="active site" evidence="10">
    <location>
        <position position="167"/>
    </location>
</feature>
<organism evidence="12 13">
    <name type="scientific">Oleiphilus messinensis</name>
    <dbReference type="NCBI Taxonomy" id="141451"/>
    <lineage>
        <taxon>Bacteria</taxon>
        <taxon>Pseudomonadati</taxon>
        <taxon>Pseudomonadota</taxon>
        <taxon>Gammaproteobacteria</taxon>
        <taxon>Oceanospirillales</taxon>
        <taxon>Oleiphilaceae</taxon>
        <taxon>Oleiphilus</taxon>
    </lineage>
</organism>
<dbReference type="GO" id="GO:0016829">
    <property type="term" value="F:lyase activity"/>
    <property type="evidence" value="ECO:0007669"/>
    <property type="project" value="UniProtKB-KW"/>
</dbReference>
<dbReference type="PROSITE" id="PS51273">
    <property type="entry name" value="GATASE_TYPE_1"/>
    <property type="match status" value="1"/>
</dbReference>
<evidence type="ECO:0000256" key="9">
    <source>
        <dbReference type="ARBA" id="ARBA00049534"/>
    </source>
</evidence>
<dbReference type="PANTHER" id="PTHR42701:SF1">
    <property type="entry name" value="IMIDAZOLE GLYCEROL PHOSPHATE SYNTHASE SUBUNIT HISH"/>
    <property type="match status" value="1"/>
</dbReference>
<dbReference type="AlphaFoldDB" id="A0A1Y0IHJ1"/>
<dbReference type="Gene3D" id="3.40.50.880">
    <property type="match status" value="1"/>
</dbReference>
<keyword evidence="6" id="KW-0368">Histidine biosynthesis</keyword>
<name>A0A1Y0IHJ1_9GAMM</name>
<dbReference type="InterPro" id="IPR029062">
    <property type="entry name" value="Class_I_gatase-like"/>
</dbReference>
<evidence type="ECO:0000256" key="7">
    <source>
        <dbReference type="ARBA" id="ARBA00023239"/>
    </source>
</evidence>
<dbReference type="KEGG" id="ome:OLMES_5589"/>
<dbReference type="PIRSF" id="PIRSF000495">
    <property type="entry name" value="Amidotransf_hisH"/>
    <property type="match status" value="1"/>
</dbReference>
<dbReference type="GO" id="GO:0000105">
    <property type="term" value="P:L-histidine biosynthetic process"/>
    <property type="evidence" value="ECO:0007669"/>
    <property type="project" value="UniProtKB-UniPathway"/>
</dbReference>
<comment type="pathway">
    <text evidence="1">Amino-acid biosynthesis; L-histidine biosynthesis; L-histidine from 5-phospho-alpha-D-ribose 1-diphosphate: step 5/9.</text>
</comment>
<dbReference type="InterPro" id="IPR017926">
    <property type="entry name" value="GATASE"/>
</dbReference>
<comment type="catalytic activity">
    <reaction evidence="9">
        <text>L-glutamine + H2O = L-glutamate + NH4(+)</text>
        <dbReference type="Rhea" id="RHEA:15889"/>
        <dbReference type="ChEBI" id="CHEBI:15377"/>
        <dbReference type="ChEBI" id="CHEBI:28938"/>
        <dbReference type="ChEBI" id="CHEBI:29985"/>
        <dbReference type="ChEBI" id="CHEBI:58359"/>
        <dbReference type="EC" id="3.5.1.2"/>
    </reaction>
</comment>
<comment type="catalytic activity">
    <reaction evidence="8">
        <text>5-[(5-phospho-1-deoxy-D-ribulos-1-ylimino)methylamino]-1-(5-phospho-beta-D-ribosyl)imidazole-4-carboxamide + L-glutamine = D-erythro-1-(imidazol-4-yl)glycerol 3-phosphate + 5-amino-1-(5-phospho-beta-D-ribosyl)imidazole-4-carboxamide + L-glutamate + H(+)</text>
        <dbReference type="Rhea" id="RHEA:24793"/>
        <dbReference type="ChEBI" id="CHEBI:15378"/>
        <dbReference type="ChEBI" id="CHEBI:29985"/>
        <dbReference type="ChEBI" id="CHEBI:58278"/>
        <dbReference type="ChEBI" id="CHEBI:58359"/>
        <dbReference type="ChEBI" id="CHEBI:58475"/>
        <dbReference type="ChEBI" id="CHEBI:58525"/>
        <dbReference type="EC" id="4.3.2.10"/>
    </reaction>
</comment>
<comment type="subunit">
    <text evidence="2">Heterodimer of HisH and HisF.</text>
</comment>
<gene>
    <name evidence="12" type="ORF">OLMES_5589</name>
</gene>
<evidence type="ECO:0000256" key="5">
    <source>
        <dbReference type="ARBA" id="ARBA00022962"/>
    </source>
</evidence>